<evidence type="ECO:0000313" key="1">
    <source>
        <dbReference type="EMBL" id="QHS77664.1"/>
    </source>
</evidence>
<organism evidence="1">
    <name type="scientific">viral metagenome</name>
    <dbReference type="NCBI Taxonomy" id="1070528"/>
    <lineage>
        <taxon>unclassified sequences</taxon>
        <taxon>metagenomes</taxon>
        <taxon>organismal metagenomes</taxon>
    </lineage>
</organism>
<dbReference type="EMBL" id="MN740593">
    <property type="protein sequence ID" value="QHS77664.1"/>
    <property type="molecule type" value="Genomic_DNA"/>
</dbReference>
<protein>
    <submittedName>
        <fullName evidence="1">Uncharacterized protein</fullName>
    </submittedName>
</protein>
<proteinExistence type="predicted"/>
<reference evidence="1" key="1">
    <citation type="journal article" date="2020" name="Nature">
        <title>Giant virus diversity and host interactions through global metagenomics.</title>
        <authorList>
            <person name="Schulz F."/>
            <person name="Roux S."/>
            <person name="Paez-Espino D."/>
            <person name="Jungbluth S."/>
            <person name="Walsh D.A."/>
            <person name="Denef V.J."/>
            <person name="McMahon K.D."/>
            <person name="Konstantinidis K.T."/>
            <person name="Eloe-Fadrosh E.A."/>
            <person name="Kyrpides N.C."/>
            <person name="Woyke T."/>
        </authorList>
    </citation>
    <scope>NUCLEOTIDE SEQUENCE</scope>
    <source>
        <strain evidence="1">GVMAG-S-1021933-23</strain>
    </source>
</reference>
<accession>A0A6C0AD62</accession>
<name>A0A6C0AD62_9ZZZZ</name>
<sequence length="114" mass="13183">MEIGYLTSEINDNKVTFIVSNASGKRLLSFNFLYRLPDQRTCDKFAKNVDNMKDAKLEVGYKKSIKYSKNGDVTFQTEDYCIKLRSDLAPEVIRECLIDFAVPIDTFEDEYKSD</sequence>
<dbReference type="AlphaFoldDB" id="A0A6C0AD62"/>